<sequence>MPEDLAEVMKVMPKDAMQVDLPFAFFTTARVWAFCVFSTYLVYISPWYLLPLSWVFMGTCITGLFVVAHDCAHQSFSKSRLLNEIVGTVCMMPLAFPYNCWEITHNHHHETANNLDRDHLWRPLKRADVEKMSPFMRSLNYYMFGPLFFESSILHHAYHFLIPFVSSKNRAGALRSIVFALIGAVASWKLASSFGNPLVLYGVPFLVFQFWLSTFTYFHHRHPRGVGWKEHKDWTKLYGSLFATVHVDYPAWVEYLTLDINWHLPHHVSPRIPWYNLRRCTYSLFIAYGDKLQRDEFGWRLWQETTTGCHVYDKELGYVPMYINQSDAKE</sequence>
<feature type="transmembrane region" description="Helical" evidence="1">
    <location>
        <begin position="198"/>
        <end position="218"/>
    </location>
</feature>
<dbReference type="AlphaFoldDB" id="A0A6B2L979"/>
<evidence type="ECO:0000256" key="1">
    <source>
        <dbReference type="SAM" id="Phobius"/>
    </source>
</evidence>
<reference evidence="3" key="1">
    <citation type="journal article" date="2020" name="J. Eukaryot. Microbiol.">
        <title>De novo Sequencing, Assembly and Annotation of the Transcriptome for the Free-Living Testate Amoeba Arcella intermedia.</title>
        <authorList>
            <person name="Ribeiro G.M."/>
            <person name="Porfirio-Sousa A.L."/>
            <person name="Maurer-Alcala X.X."/>
            <person name="Katz L.A."/>
            <person name="Lahr D.J.G."/>
        </authorList>
    </citation>
    <scope>NUCLEOTIDE SEQUENCE</scope>
</reference>
<dbReference type="GO" id="GO:0006629">
    <property type="term" value="P:lipid metabolic process"/>
    <property type="evidence" value="ECO:0007669"/>
    <property type="project" value="InterPro"/>
</dbReference>
<dbReference type="InterPro" id="IPR012171">
    <property type="entry name" value="Fatty_acid_desaturase"/>
</dbReference>
<evidence type="ECO:0000313" key="3">
    <source>
        <dbReference type="EMBL" id="NDV33357.1"/>
    </source>
</evidence>
<accession>A0A6B2L979</accession>
<feature type="transmembrane region" description="Helical" evidence="1">
    <location>
        <begin position="173"/>
        <end position="192"/>
    </location>
</feature>
<dbReference type="Pfam" id="PF00487">
    <property type="entry name" value="FA_desaturase"/>
    <property type="match status" value="1"/>
</dbReference>
<feature type="transmembrane region" description="Helical" evidence="1">
    <location>
        <begin position="49"/>
        <end position="69"/>
    </location>
</feature>
<name>A0A6B2L979_9EUKA</name>
<protein>
    <recommendedName>
        <fullName evidence="2">Fatty acid desaturase domain-containing protein</fullName>
    </recommendedName>
</protein>
<keyword evidence="1" id="KW-0812">Transmembrane</keyword>
<feature type="transmembrane region" description="Helical" evidence="1">
    <location>
        <begin position="141"/>
        <end position="161"/>
    </location>
</feature>
<dbReference type="InterPro" id="IPR005804">
    <property type="entry name" value="FA_desaturase_dom"/>
</dbReference>
<evidence type="ECO:0000259" key="2">
    <source>
        <dbReference type="Pfam" id="PF00487"/>
    </source>
</evidence>
<dbReference type="CDD" id="cd03507">
    <property type="entry name" value="Delta12-FADS-like"/>
    <property type="match status" value="1"/>
</dbReference>
<feature type="transmembrane region" description="Helical" evidence="1">
    <location>
        <begin position="81"/>
        <end position="98"/>
    </location>
</feature>
<keyword evidence="1" id="KW-1133">Transmembrane helix</keyword>
<dbReference type="PANTHER" id="PTHR32100">
    <property type="entry name" value="OMEGA-6 FATTY ACID DESATURASE, CHLOROPLASTIC"/>
    <property type="match status" value="1"/>
</dbReference>
<proteinExistence type="predicted"/>
<dbReference type="EMBL" id="GIBP01004388">
    <property type="protein sequence ID" value="NDV33357.1"/>
    <property type="molecule type" value="Transcribed_RNA"/>
</dbReference>
<feature type="transmembrane region" description="Helical" evidence="1">
    <location>
        <begin position="21"/>
        <end position="43"/>
    </location>
</feature>
<organism evidence="3">
    <name type="scientific">Arcella intermedia</name>
    <dbReference type="NCBI Taxonomy" id="1963864"/>
    <lineage>
        <taxon>Eukaryota</taxon>
        <taxon>Amoebozoa</taxon>
        <taxon>Tubulinea</taxon>
        <taxon>Elardia</taxon>
        <taxon>Arcellinida</taxon>
        <taxon>Sphaerothecina</taxon>
        <taxon>Arcellidae</taxon>
        <taxon>Arcella</taxon>
    </lineage>
</organism>
<feature type="domain" description="Fatty acid desaturase" evidence="2">
    <location>
        <begin position="46"/>
        <end position="281"/>
    </location>
</feature>
<dbReference type="GO" id="GO:0016491">
    <property type="term" value="F:oxidoreductase activity"/>
    <property type="evidence" value="ECO:0007669"/>
    <property type="project" value="InterPro"/>
</dbReference>
<keyword evidence="1" id="KW-0472">Membrane</keyword>